<reference evidence="3 4" key="1">
    <citation type="submission" date="2019-02" db="EMBL/GenBank/DDBJ databases">
        <title>Deep-cultivation of Planctomycetes and their phenomic and genomic characterization uncovers novel biology.</title>
        <authorList>
            <person name="Wiegand S."/>
            <person name="Jogler M."/>
            <person name="Boedeker C."/>
            <person name="Pinto D."/>
            <person name="Vollmers J."/>
            <person name="Rivas-Marin E."/>
            <person name="Kohn T."/>
            <person name="Peeters S.H."/>
            <person name="Heuer A."/>
            <person name="Rast P."/>
            <person name="Oberbeckmann S."/>
            <person name="Bunk B."/>
            <person name="Jeske O."/>
            <person name="Meyerdierks A."/>
            <person name="Storesund J.E."/>
            <person name="Kallscheuer N."/>
            <person name="Luecker S."/>
            <person name="Lage O.M."/>
            <person name="Pohl T."/>
            <person name="Merkel B.J."/>
            <person name="Hornburger P."/>
            <person name="Mueller R.-W."/>
            <person name="Bruemmer F."/>
            <person name="Labrenz M."/>
            <person name="Spormann A.M."/>
            <person name="Op den Camp H."/>
            <person name="Overmann J."/>
            <person name="Amann R."/>
            <person name="Jetten M.S.M."/>
            <person name="Mascher T."/>
            <person name="Medema M.H."/>
            <person name="Devos D.P."/>
            <person name="Kaster A.-K."/>
            <person name="Ovreas L."/>
            <person name="Rohde M."/>
            <person name="Galperin M.Y."/>
            <person name="Jogler C."/>
        </authorList>
    </citation>
    <scope>NUCLEOTIDE SEQUENCE [LARGE SCALE GENOMIC DNA]</scope>
    <source>
        <strain evidence="3 4">ETA_A8</strain>
    </source>
</reference>
<keyword evidence="4" id="KW-1185">Reference proteome</keyword>
<dbReference type="AlphaFoldDB" id="A0A517YK03"/>
<dbReference type="InterPro" id="IPR027558">
    <property type="entry name" value="Pre_pil_HX9DG_C"/>
</dbReference>
<feature type="domain" description="DUF1559" evidence="2">
    <location>
        <begin position="43"/>
        <end position="299"/>
    </location>
</feature>
<keyword evidence="1" id="KW-0812">Transmembrane</keyword>
<dbReference type="NCBIfam" id="TIGR02532">
    <property type="entry name" value="IV_pilin_GFxxxE"/>
    <property type="match status" value="1"/>
</dbReference>
<dbReference type="SUPFAM" id="SSF54523">
    <property type="entry name" value="Pili subunits"/>
    <property type="match status" value="1"/>
</dbReference>
<dbReference type="PANTHER" id="PTHR30093:SF2">
    <property type="entry name" value="TYPE II SECRETION SYSTEM PROTEIN H"/>
    <property type="match status" value="1"/>
</dbReference>
<dbReference type="Pfam" id="PF07963">
    <property type="entry name" value="N_methyl"/>
    <property type="match status" value="1"/>
</dbReference>
<keyword evidence="1" id="KW-0472">Membrane</keyword>
<dbReference type="EMBL" id="CP036274">
    <property type="protein sequence ID" value="QDU30558.1"/>
    <property type="molecule type" value="Genomic_DNA"/>
</dbReference>
<dbReference type="OrthoDB" id="270727at2"/>
<dbReference type="InterPro" id="IPR045584">
    <property type="entry name" value="Pilin-like"/>
</dbReference>
<dbReference type="Proteomes" id="UP000315017">
    <property type="component" value="Chromosome"/>
</dbReference>
<feature type="transmembrane region" description="Helical" evidence="1">
    <location>
        <begin position="21"/>
        <end position="42"/>
    </location>
</feature>
<proteinExistence type="predicted"/>
<keyword evidence="1" id="KW-1133">Transmembrane helix</keyword>
<gene>
    <name evidence="3" type="ORF">ETAA8_57040</name>
</gene>
<dbReference type="KEGG" id="aagg:ETAA8_57040"/>
<protein>
    <submittedName>
        <fullName evidence="3">Putative major pilin subunit</fullName>
    </submittedName>
</protein>
<dbReference type="RefSeq" id="WP_145096238.1">
    <property type="nucleotide sequence ID" value="NZ_CP036274.1"/>
</dbReference>
<dbReference type="NCBIfam" id="TIGR04294">
    <property type="entry name" value="pre_pil_HX9DG"/>
    <property type="match status" value="1"/>
</dbReference>
<dbReference type="PANTHER" id="PTHR30093">
    <property type="entry name" value="GENERAL SECRETION PATHWAY PROTEIN G"/>
    <property type="match status" value="1"/>
</dbReference>
<evidence type="ECO:0000313" key="4">
    <source>
        <dbReference type="Proteomes" id="UP000315017"/>
    </source>
</evidence>
<evidence type="ECO:0000259" key="2">
    <source>
        <dbReference type="Pfam" id="PF07596"/>
    </source>
</evidence>
<evidence type="ECO:0000256" key="1">
    <source>
        <dbReference type="SAM" id="Phobius"/>
    </source>
</evidence>
<dbReference type="InterPro" id="IPR011453">
    <property type="entry name" value="DUF1559"/>
</dbReference>
<sequence>MIRLSRLLCPGIRNRSLGFTLVELLVVIAIIGVLVALLLPAVQSAREAARRTQCLNHMRQWGIGMHNHVDTYQTLPYAAKSNPRSVWVMQLWPYVEQKALYEKYDFTVGFEVAPNTVSGSELSPMGTRVKIYYCPSDRQNAMQLAPGDPYIRAKGNYHLNWGDVMQPTSTGAPDAFSPFGYTDFATTSKPRITRLGEITDGTSNTMLLSEMRAPLSNVQQDHRGDFLNNDEVCTYFTTIDTPNSSVPDVMAPGFCVSDPQRNLPCTTGANRKKAARSQHPGGVNVMIADGAASFISNTISLNVWRAMGTMNGGEPF</sequence>
<dbReference type="InterPro" id="IPR012902">
    <property type="entry name" value="N_methyl_site"/>
</dbReference>
<name>A0A517YK03_9BACT</name>
<accession>A0A517YK03</accession>
<dbReference type="Pfam" id="PF07596">
    <property type="entry name" value="SBP_bac_10"/>
    <property type="match status" value="1"/>
</dbReference>
<dbReference type="Gene3D" id="3.30.700.10">
    <property type="entry name" value="Glycoprotein, Type 4 Pilin"/>
    <property type="match status" value="1"/>
</dbReference>
<organism evidence="3 4">
    <name type="scientific">Anatilimnocola aggregata</name>
    <dbReference type="NCBI Taxonomy" id="2528021"/>
    <lineage>
        <taxon>Bacteria</taxon>
        <taxon>Pseudomonadati</taxon>
        <taxon>Planctomycetota</taxon>
        <taxon>Planctomycetia</taxon>
        <taxon>Pirellulales</taxon>
        <taxon>Pirellulaceae</taxon>
        <taxon>Anatilimnocola</taxon>
    </lineage>
</organism>
<evidence type="ECO:0000313" key="3">
    <source>
        <dbReference type="EMBL" id="QDU30558.1"/>
    </source>
</evidence>